<evidence type="ECO:0000313" key="2">
    <source>
        <dbReference type="Proteomes" id="UP000572680"/>
    </source>
</evidence>
<name>A0A7W3QPX7_ACTNM</name>
<dbReference type="EMBL" id="JACJIA010000010">
    <property type="protein sequence ID" value="MBA8955046.1"/>
    <property type="molecule type" value="Genomic_DNA"/>
</dbReference>
<organism evidence="1 2">
    <name type="scientific">Actinomadura namibiensis</name>
    <dbReference type="NCBI Taxonomy" id="182080"/>
    <lineage>
        <taxon>Bacteria</taxon>
        <taxon>Bacillati</taxon>
        <taxon>Actinomycetota</taxon>
        <taxon>Actinomycetes</taxon>
        <taxon>Streptosporangiales</taxon>
        <taxon>Thermomonosporaceae</taxon>
        <taxon>Actinomadura</taxon>
    </lineage>
</organism>
<dbReference type="AlphaFoldDB" id="A0A7W3QPX7"/>
<proteinExistence type="predicted"/>
<comment type="caution">
    <text evidence="1">The sequence shown here is derived from an EMBL/GenBank/DDBJ whole genome shotgun (WGS) entry which is preliminary data.</text>
</comment>
<evidence type="ECO:0000313" key="1">
    <source>
        <dbReference type="EMBL" id="MBA8955046.1"/>
    </source>
</evidence>
<gene>
    <name evidence="1" type="ORF">HNR61_006703</name>
</gene>
<sequence>MTTPFPQWLIDDFLDIRGQVVPLTGAVLGRPTVQEADEYEKLLRRLLRHARTIAADPTDEERVGAYDQTYKLVGDLLERLHPHIGGQDGNARDLARLYHTYLGPARDVMVAAIDWKHHGAGFNALARRDVPPDGLDTVLAQAAYMSGDMFGVSAALTLNPGMGLALFYDPAANADRDVRAHLLRFYDGAGGAPHPRVALVPTTDCEAAYRLAQDGNFPARVFPLGRPPILANVQRCVAIGRGTAAVAEAFGTTAETAARARDALAREWLPAGWRTGQVTAPGGGKTIAQWVTEKFGQGDRAYCFVWFRRSGAKGGAHQELDTSVVAIRDLIGVLREGRLIQNATVVMIGDSGHGLAHPDVDIDLTEYWTEQGSPFVGGDRRAQLALFAYLVERKTNFMNVGMRSGALEGPALLGARTVYLEERYNLQEGRMEQWQGRVPGYTRIELGHVPTASGKRILKGLLEVGVKRGERELDTAAGYLAGLLRLPKADLKALVQKIACRGVVPADHRFEPPEVAQCFTDLCREVGSLLKAADLRKALGGSWNDFRYAAFAGLRAAQSIGKAEVKLRMGRDYDGPEEGLSKTDRERLWQAMAQTIDNWQVKGRRK</sequence>
<dbReference type="Proteomes" id="UP000572680">
    <property type="component" value="Unassembled WGS sequence"/>
</dbReference>
<dbReference type="RefSeq" id="WP_182847056.1">
    <property type="nucleotide sequence ID" value="NZ_BAAALP010000084.1"/>
</dbReference>
<reference evidence="1 2" key="1">
    <citation type="submission" date="2020-08" db="EMBL/GenBank/DDBJ databases">
        <title>Genomic Encyclopedia of Type Strains, Phase IV (KMG-IV): sequencing the most valuable type-strain genomes for metagenomic binning, comparative biology and taxonomic classification.</title>
        <authorList>
            <person name="Goeker M."/>
        </authorList>
    </citation>
    <scope>NUCLEOTIDE SEQUENCE [LARGE SCALE GENOMIC DNA]</scope>
    <source>
        <strain evidence="1 2">DSM 44197</strain>
    </source>
</reference>
<keyword evidence="2" id="KW-1185">Reference proteome</keyword>
<accession>A0A7W3QPX7</accession>
<protein>
    <submittedName>
        <fullName evidence="1">Uncharacterized protein</fullName>
    </submittedName>
</protein>